<proteinExistence type="predicted"/>
<keyword evidence="2" id="KW-1185">Reference proteome</keyword>
<comment type="caution">
    <text evidence="1">The sequence shown here is derived from an EMBL/GenBank/DDBJ whole genome shotgun (WGS) entry which is preliminary data.</text>
</comment>
<dbReference type="Proteomes" id="UP001451303">
    <property type="component" value="Unassembled WGS sequence"/>
</dbReference>
<name>A0ABR3CZN3_NEUIN</name>
<reference evidence="1 2" key="1">
    <citation type="submission" date="2023-09" db="EMBL/GenBank/DDBJ databases">
        <title>Multi-omics analysis of a traditional fermented food reveals byproduct-associated fungal strains for waste-to-food upcycling.</title>
        <authorList>
            <consortium name="Lawrence Berkeley National Laboratory"/>
            <person name="Rekdal V.M."/>
            <person name="Villalobos-Escobedo J.M."/>
            <person name="Rodriguez-Valeron N."/>
            <person name="Garcia M.O."/>
            <person name="Vasquez D.P."/>
            <person name="Damayanti I."/>
            <person name="Sorensen P.M."/>
            <person name="Baidoo E.E."/>
            <person name="De Carvalho A.C."/>
            <person name="Riley R."/>
            <person name="Lipzen A."/>
            <person name="He G."/>
            <person name="Yan M."/>
            <person name="Haridas S."/>
            <person name="Daum C."/>
            <person name="Yoshinaga Y."/>
            <person name="Ng V."/>
            <person name="Grigoriev I.V."/>
            <person name="Munk R."/>
            <person name="Nuraida L."/>
            <person name="Wijaya C.H."/>
            <person name="Morales P.-C."/>
            <person name="Keasling J.D."/>
        </authorList>
    </citation>
    <scope>NUCLEOTIDE SEQUENCE [LARGE SCALE GENOMIC DNA]</scope>
    <source>
        <strain evidence="1 2">FGSC 2613</strain>
    </source>
</reference>
<gene>
    <name evidence="1" type="ORF">QR685DRAFT_575955</name>
</gene>
<dbReference type="EMBL" id="JAVLET010000015">
    <property type="protein sequence ID" value="KAL0465901.1"/>
    <property type="molecule type" value="Genomic_DNA"/>
</dbReference>
<accession>A0ABR3CZN3</accession>
<sequence>MARPQNCSPLCLPEMRLVDRWQKCQEGGTGCLCPLIRWGVMPTVTVPSDTSTVPTHTDEEWRDTLRDSRENEMQRVNAGHDLTPNAIVASWAGTCRSCIEGPLEEAPQGTEPFVMS</sequence>
<protein>
    <submittedName>
        <fullName evidence="1">Uncharacterized protein</fullName>
    </submittedName>
</protein>
<organism evidence="1 2">
    <name type="scientific">Neurospora intermedia</name>
    <dbReference type="NCBI Taxonomy" id="5142"/>
    <lineage>
        <taxon>Eukaryota</taxon>
        <taxon>Fungi</taxon>
        <taxon>Dikarya</taxon>
        <taxon>Ascomycota</taxon>
        <taxon>Pezizomycotina</taxon>
        <taxon>Sordariomycetes</taxon>
        <taxon>Sordariomycetidae</taxon>
        <taxon>Sordariales</taxon>
        <taxon>Sordariaceae</taxon>
        <taxon>Neurospora</taxon>
    </lineage>
</organism>
<evidence type="ECO:0000313" key="1">
    <source>
        <dbReference type="EMBL" id="KAL0465901.1"/>
    </source>
</evidence>
<evidence type="ECO:0000313" key="2">
    <source>
        <dbReference type="Proteomes" id="UP001451303"/>
    </source>
</evidence>